<dbReference type="InParanoid" id="A2ESU3"/>
<dbReference type="GO" id="GO:0005793">
    <property type="term" value="C:endoplasmic reticulum-Golgi intermediate compartment"/>
    <property type="evidence" value="ECO:0000318"/>
    <property type="project" value="GO_Central"/>
</dbReference>
<dbReference type="KEGG" id="tva:4762123"/>
<dbReference type="GO" id="GO:0006888">
    <property type="term" value="P:endoplasmic reticulum to Golgi vesicle-mediated transport"/>
    <property type="evidence" value="ECO:0000318"/>
    <property type="project" value="GO_Central"/>
</dbReference>
<keyword evidence="2 6" id="KW-0812">Transmembrane</keyword>
<evidence type="ECO:0000313" key="8">
    <source>
        <dbReference type="EMBL" id="EAY04269.1"/>
    </source>
</evidence>
<evidence type="ECO:0000259" key="7">
    <source>
        <dbReference type="PROSITE" id="PS51328"/>
    </source>
</evidence>
<dbReference type="FunFam" id="2.60.120.200:FF:000270">
    <property type="entry name" value="Legume-like lectin family protein"/>
    <property type="match status" value="1"/>
</dbReference>
<evidence type="ECO:0000256" key="1">
    <source>
        <dbReference type="ARBA" id="ARBA00004479"/>
    </source>
</evidence>
<dbReference type="OrthoDB" id="10265193at2759"/>
<dbReference type="EMBL" id="DS113480">
    <property type="protein sequence ID" value="EAY04269.1"/>
    <property type="molecule type" value="Genomic_DNA"/>
</dbReference>
<dbReference type="VEuPathDB" id="TrichDB:TVAGG3_0182000"/>
<dbReference type="PANTHER" id="PTHR12223">
    <property type="entry name" value="VESICULAR MANNOSE-BINDING LECTIN"/>
    <property type="match status" value="1"/>
</dbReference>
<organism evidence="8 9">
    <name type="scientific">Trichomonas vaginalis (strain ATCC PRA-98 / G3)</name>
    <dbReference type="NCBI Taxonomy" id="412133"/>
    <lineage>
        <taxon>Eukaryota</taxon>
        <taxon>Metamonada</taxon>
        <taxon>Parabasalia</taxon>
        <taxon>Trichomonadida</taxon>
        <taxon>Trichomonadidae</taxon>
        <taxon>Trichomonas</taxon>
    </lineage>
</organism>
<evidence type="ECO:0000256" key="2">
    <source>
        <dbReference type="ARBA" id="ARBA00022692"/>
    </source>
</evidence>
<sequence>MFSLFSLCLVQDLESYNLNPPFKLTGLTEIGDWSVIGSAAIIKKYIRLTSAVTEVEGGVCHRKPTQFENWTVDFTLKGYNGNGGAGFNFTYSYDFCPENNEDATGFTLFINTTTRYSLCPIYIIEGRHLKSMNSQAPIDMEKAKIGDFDFRGEEPINIRITRAGNLISLKFIRGYYITNFEREIQNLPSVGYFSIKSYTTKWADDNDLLDFKVTQLSGDIPLANANISEINKKVLDLSKNTRRAKKLVRKFQSLITGKYDRARRSNSNQLTGNKQEFSEITNVINELITRATQTVSKENLKEFILNDVEETLAKAAAKMQIQMDRYKETEFDMNDIWSDLKGNLRDLAMEAKLNMTMLGEEAIKLANKIVANNFTAEEMEIEDLPAGEEKSFIPTFCILFCICEFVVYILWFNNKRRRTNNFKKAD</sequence>
<dbReference type="GO" id="GO:0030134">
    <property type="term" value="C:COPII-coated ER to Golgi transport vesicle"/>
    <property type="evidence" value="ECO:0000318"/>
    <property type="project" value="GO_Central"/>
</dbReference>
<gene>
    <name evidence="8" type="ORF">TVAG_390390</name>
</gene>
<dbReference type="SMR" id="A2ESU3"/>
<dbReference type="PROSITE" id="PS51328">
    <property type="entry name" value="L_LECTIN_LIKE"/>
    <property type="match status" value="1"/>
</dbReference>
<keyword evidence="5 6" id="KW-0472">Membrane</keyword>
<dbReference type="PANTHER" id="PTHR12223:SF28">
    <property type="entry name" value="LECTIN, MANNOSE BINDING 1 LIKE"/>
    <property type="match status" value="1"/>
</dbReference>
<dbReference type="Pfam" id="PF03388">
    <property type="entry name" value="Lectin_leg-like"/>
    <property type="match status" value="1"/>
</dbReference>
<dbReference type="AlphaFoldDB" id="A2ESU3"/>
<evidence type="ECO:0000256" key="6">
    <source>
        <dbReference type="SAM" id="Phobius"/>
    </source>
</evidence>
<dbReference type="InterPro" id="IPR005052">
    <property type="entry name" value="Lectin_leg"/>
</dbReference>
<protein>
    <submittedName>
        <fullName evidence="8">Legume-like lectin family protein</fullName>
    </submittedName>
</protein>
<dbReference type="InterPro" id="IPR013320">
    <property type="entry name" value="ConA-like_dom_sf"/>
</dbReference>
<dbReference type="RefSeq" id="XP_001316492.1">
    <property type="nucleotide sequence ID" value="XM_001316457.1"/>
</dbReference>
<keyword evidence="4 6" id="KW-1133">Transmembrane helix</keyword>
<dbReference type="GO" id="GO:0005789">
    <property type="term" value="C:endoplasmic reticulum membrane"/>
    <property type="evidence" value="ECO:0000318"/>
    <property type="project" value="GO_Central"/>
</dbReference>
<evidence type="ECO:0000313" key="9">
    <source>
        <dbReference type="Proteomes" id="UP000001542"/>
    </source>
</evidence>
<keyword evidence="9" id="KW-1185">Reference proteome</keyword>
<proteinExistence type="predicted"/>
<reference evidence="8" key="1">
    <citation type="submission" date="2006-10" db="EMBL/GenBank/DDBJ databases">
        <authorList>
            <person name="Amadeo P."/>
            <person name="Zhao Q."/>
            <person name="Wortman J."/>
            <person name="Fraser-Liggett C."/>
            <person name="Carlton J."/>
        </authorList>
    </citation>
    <scope>NUCLEOTIDE SEQUENCE</scope>
    <source>
        <strain evidence="8">G3</strain>
    </source>
</reference>
<dbReference type="Proteomes" id="UP000001542">
    <property type="component" value="Unassembled WGS sequence"/>
</dbReference>
<accession>A2ESU3</accession>
<evidence type="ECO:0000256" key="5">
    <source>
        <dbReference type="ARBA" id="ARBA00023136"/>
    </source>
</evidence>
<dbReference type="GO" id="GO:0000139">
    <property type="term" value="C:Golgi membrane"/>
    <property type="evidence" value="ECO:0000318"/>
    <property type="project" value="GO_Central"/>
</dbReference>
<evidence type="ECO:0000256" key="3">
    <source>
        <dbReference type="ARBA" id="ARBA00022729"/>
    </source>
</evidence>
<dbReference type="VEuPathDB" id="TrichDB:TVAG_390390"/>
<dbReference type="GO" id="GO:0005537">
    <property type="term" value="F:D-mannose binding"/>
    <property type="evidence" value="ECO:0000318"/>
    <property type="project" value="GO_Central"/>
</dbReference>
<keyword evidence="3" id="KW-0732">Signal</keyword>
<evidence type="ECO:0000256" key="4">
    <source>
        <dbReference type="ARBA" id="ARBA00022989"/>
    </source>
</evidence>
<dbReference type="CDD" id="cd07308">
    <property type="entry name" value="lectin_leg-like"/>
    <property type="match status" value="1"/>
</dbReference>
<name>A2ESU3_TRIV3</name>
<feature type="transmembrane region" description="Helical" evidence="6">
    <location>
        <begin position="392"/>
        <end position="413"/>
    </location>
</feature>
<dbReference type="Gene3D" id="2.60.120.200">
    <property type="match status" value="1"/>
</dbReference>
<comment type="subcellular location">
    <subcellularLocation>
        <location evidence="1">Membrane</location>
        <topology evidence="1">Single-pass type I membrane protein</topology>
    </subcellularLocation>
</comment>
<feature type="domain" description="L-type lectin-like" evidence="7">
    <location>
        <begin position="10"/>
        <end position="216"/>
    </location>
</feature>
<reference evidence="8" key="2">
    <citation type="journal article" date="2007" name="Science">
        <title>Draft genome sequence of the sexually transmitted pathogen Trichomonas vaginalis.</title>
        <authorList>
            <person name="Carlton J.M."/>
            <person name="Hirt R.P."/>
            <person name="Silva J.C."/>
            <person name="Delcher A.L."/>
            <person name="Schatz M."/>
            <person name="Zhao Q."/>
            <person name="Wortman J.R."/>
            <person name="Bidwell S.L."/>
            <person name="Alsmark U.C.M."/>
            <person name="Besteiro S."/>
            <person name="Sicheritz-Ponten T."/>
            <person name="Noel C.J."/>
            <person name="Dacks J.B."/>
            <person name="Foster P.G."/>
            <person name="Simillion C."/>
            <person name="Van de Peer Y."/>
            <person name="Miranda-Saavedra D."/>
            <person name="Barton G.J."/>
            <person name="Westrop G.D."/>
            <person name="Mueller S."/>
            <person name="Dessi D."/>
            <person name="Fiori P.L."/>
            <person name="Ren Q."/>
            <person name="Paulsen I."/>
            <person name="Zhang H."/>
            <person name="Bastida-Corcuera F.D."/>
            <person name="Simoes-Barbosa A."/>
            <person name="Brown M.T."/>
            <person name="Hayes R.D."/>
            <person name="Mukherjee M."/>
            <person name="Okumura C.Y."/>
            <person name="Schneider R."/>
            <person name="Smith A.J."/>
            <person name="Vanacova S."/>
            <person name="Villalvazo M."/>
            <person name="Haas B.J."/>
            <person name="Pertea M."/>
            <person name="Feldblyum T.V."/>
            <person name="Utterback T.R."/>
            <person name="Shu C.L."/>
            <person name="Osoegawa K."/>
            <person name="de Jong P.J."/>
            <person name="Hrdy I."/>
            <person name="Horvathova L."/>
            <person name="Zubacova Z."/>
            <person name="Dolezal P."/>
            <person name="Malik S.B."/>
            <person name="Logsdon J.M. Jr."/>
            <person name="Henze K."/>
            <person name="Gupta A."/>
            <person name="Wang C.C."/>
            <person name="Dunne R.L."/>
            <person name="Upcroft J.A."/>
            <person name="Upcroft P."/>
            <person name="White O."/>
            <person name="Salzberg S.L."/>
            <person name="Tang P."/>
            <person name="Chiu C.-H."/>
            <person name="Lee Y.-S."/>
            <person name="Embley T.M."/>
            <person name="Coombs G.H."/>
            <person name="Mottram J.C."/>
            <person name="Tachezy J."/>
            <person name="Fraser-Liggett C.M."/>
            <person name="Johnson P.J."/>
        </authorList>
    </citation>
    <scope>NUCLEOTIDE SEQUENCE [LARGE SCALE GENOMIC DNA]</scope>
    <source>
        <strain evidence="8">G3</strain>
    </source>
</reference>
<dbReference type="SUPFAM" id="SSF49899">
    <property type="entry name" value="Concanavalin A-like lectins/glucanases"/>
    <property type="match status" value="1"/>
</dbReference>
<dbReference type="InterPro" id="IPR051136">
    <property type="entry name" value="Intracellular_Lectin-GPT"/>
</dbReference>